<dbReference type="SUPFAM" id="SSF55729">
    <property type="entry name" value="Acyl-CoA N-acyltransferases (Nat)"/>
    <property type="match status" value="1"/>
</dbReference>
<gene>
    <name evidence="1" type="ORF">SAMCFNEI73_pB0426</name>
</gene>
<protein>
    <submittedName>
        <fullName evidence="1">Uncharacterized protein</fullName>
    </submittedName>
</protein>
<dbReference type="EMBL" id="CP013109">
    <property type="protein sequence ID" value="APG93622.1"/>
    <property type="molecule type" value="Genomic_DNA"/>
</dbReference>
<reference evidence="1 2" key="1">
    <citation type="submission" date="2015-10" db="EMBL/GenBank/DDBJ databases">
        <title>Genomic differences between typical nodule nitrogen-fixing rhizobial strains and those coming from bean seeds.</title>
        <authorList>
            <person name="Peralta H."/>
            <person name="Aguilar-Vera A."/>
            <person name="Diaz R."/>
            <person name="Mora Y."/>
            <person name="Martinez-Batallar G."/>
            <person name="Salazar E."/>
            <person name="Vargas-Lagunas C."/>
            <person name="Encarnacion S."/>
            <person name="Girard L."/>
            <person name="Mora J."/>
        </authorList>
    </citation>
    <scope>NUCLEOTIDE SEQUENCE [LARGE SCALE GENOMIC DNA]</scope>
    <source>
        <strain evidence="1 2">CFNEI 73</strain>
        <plasmid evidence="1 2">B</plasmid>
    </source>
</reference>
<dbReference type="KEGG" id="same:SAMCFNEI73_pB0426"/>
<accession>A0A1L3LU71</accession>
<dbReference type="InterPro" id="IPR016181">
    <property type="entry name" value="Acyl_CoA_acyltransferase"/>
</dbReference>
<evidence type="ECO:0000313" key="2">
    <source>
        <dbReference type="Proteomes" id="UP000182306"/>
    </source>
</evidence>
<dbReference type="AlphaFoldDB" id="A0A1L3LU71"/>
<dbReference type="Gene3D" id="3.40.630.30">
    <property type="match status" value="1"/>
</dbReference>
<proteinExistence type="predicted"/>
<evidence type="ECO:0000313" key="1">
    <source>
        <dbReference type="EMBL" id="APG93622.1"/>
    </source>
</evidence>
<name>A0A1L3LU71_9HYPH</name>
<keyword evidence="2" id="KW-1185">Reference proteome</keyword>
<dbReference type="Proteomes" id="UP000182306">
    <property type="component" value="Plasmid B"/>
</dbReference>
<keyword evidence="1" id="KW-0614">Plasmid</keyword>
<geneLocation type="plasmid" evidence="1 2">
    <name>B</name>
</geneLocation>
<sequence>MLIKRLEQEAQRLGYRSLYLTTEDAKDLYAKADWQEIEYVRTPYGEAALMTKALTQADEDCVK</sequence>
<organism evidence="1 2">
    <name type="scientific">Sinorhizobium americanum</name>
    <dbReference type="NCBI Taxonomy" id="194963"/>
    <lineage>
        <taxon>Bacteria</taxon>
        <taxon>Pseudomonadati</taxon>
        <taxon>Pseudomonadota</taxon>
        <taxon>Alphaproteobacteria</taxon>
        <taxon>Hyphomicrobiales</taxon>
        <taxon>Rhizobiaceae</taxon>
        <taxon>Sinorhizobium/Ensifer group</taxon>
        <taxon>Sinorhizobium</taxon>
    </lineage>
</organism>